<accession>A0A4U0WWU4</accession>
<gene>
    <name evidence="1" type="ORF">B0A55_09418</name>
</gene>
<reference evidence="1 2" key="1">
    <citation type="submission" date="2017-03" db="EMBL/GenBank/DDBJ databases">
        <title>Genomes of endolithic fungi from Antarctica.</title>
        <authorList>
            <person name="Coleine C."/>
            <person name="Masonjones S."/>
            <person name="Stajich J.E."/>
        </authorList>
    </citation>
    <scope>NUCLEOTIDE SEQUENCE [LARGE SCALE GENOMIC DNA]</scope>
    <source>
        <strain evidence="1 2">CCFEE 5184</strain>
    </source>
</reference>
<name>A0A4U0WWU4_9PEZI</name>
<dbReference type="Proteomes" id="UP000309340">
    <property type="component" value="Unassembled WGS sequence"/>
</dbReference>
<dbReference type="EMBL" id="NAJQ01000585">
    <property type="protein sequence ID" value="TKA67266.1"/>
    <property type="molecule type" value="Genomic_DNA"/>
</dbReference>
<keyword evidence="2" id="KW-1185">Reference proteome</keyword>
<protein>
    <submittedName>
        <fullName evidence="1">Uncharacterized protein</fullName>
    </submittedName>
</protein>
<comment type="caution">
    <text evidence="1">The sequence shown here is derived from an EMBL/GenBank/DDBJ whole genome shotgun (WGS) entry which is preliminary data.</text>
</comment>
<evidence type="ECO:0000313" key="1">
    <source>
        <dbReference type="EMBL" id="TKA67266.1"/>
    </source>
</evidence>
<organism evidence="1 2">
    <name type="scientific">Friedmanniomyces simplex</name>
    <dbReference type="NCBI Taxonomy" id="329884"/>
    <lineage>
        <taxon>Eukaryota</taxon>
        <taxon>Fungi</taxon>
        <taxon>Dikarya</taxon>
        <taxon>Ascomycota</taxon>
        <taxon>Pezizomycotina</taxon>
        <taxon>Dothideomycetes</taxon>
        <taxon>Dothideomycetidae</taxon>
        <taxon>Mycosphaerellales</taxon>
        <taxon>Teratosphaeriaceae</taxon>
        <taxon>Friedmanniomyces</taxon>
    </lineage>
</organism>
<proteinExistence type="predicted"/>
<sequence>MAAAAVPANQLVAFFLVRAQPQPANQPANQLYFDVALANQRQPFFTDIKFDVLTPPGLPIASGGPVTQQELQDVAATATAPAVPAWRRFLTFLCQSFQFEEQALLQARRTRITNLLLIPGNLPNWQFFRPPPNGFPESTCTCLAWLEGPLNMVYCIDCRQHRACTRHDSRLMVRQQNDAWLRRIDRGPNGLKFAHKNKINGRRNRGVFRACRCGAEVLFNGHWSPQVFLCMGCEGVFHLAHYAGTNVAPPILARRTIVNTRSKARASDVLARTSKEFKLRREI</sequence>
<dbReference type="AlphaFoldDB" id="A0A4U0WWU4"/>
<evidence type="ECO:0000313" key="2">
    <source>
        <dbReference type="Proteomes" id="UP000309340"/>
    </source>
</evidence>